<sequence length="77" mass="8703">MPKAIVLINTDVGMEEDVARQLSQLPEVKEVHVVYGIYDVVTVVEAETFDNLRNAVIAKIRRMPHIKSTTTLIVVER</sequence>
<evidence type="ECO:0000256" key="1">
    <source>
        <dbReference type="ARBA" id="ARBA00029440"/>
    </source>
</evidence>
<dbReference type="KEGG" id="iag:Igag_1124"/>
<evidence type="ECO:0000313" key="4">
    <source>
        <dbReference type="Proteomes" id="UP000001304"/>
    </source>
</evidence>
<keyword evidence="4" id="KW-1185">Reference proteome</keyword>
<organism evidence="3 4">
    <name type="scientific">Ignisphaera aggregans (strain DSM 17230 / JCM 13409 / AQ1.S1)</name>
    <dbReference type="NCBI Taxonomy" id="583356"/>
    <lineage>
        <taxon>Archaea</taxon>
        <taxon>Thermoproteota</taxon>
        <taxon>Thermoprotei</taxon>
        <taxon>Desulfurococcales</taxon>
        <taxon>Desulfurococcaceae</taxon>
        <taxon>Ignisphaera</taxon>
    </lineage>
</organism>
<dbReference type="InterPro" id="IPR011008">
    <property type="entry name" value="Dimeric_a/b-barrel"/>
</dbReference>
<dbReference type="Pfam" id="PF01037">
    <property type="entry name" value="AsnC_trans_reg"/>
    <property type="match status" value="1"/>
</dbReference>
<comment type="pathway">
    <text evidence="1">Amino-acid biosynthesis.</text>
</comment>
<dbReference type="HOGENOM" id="CLU_170329_2_0_2"/>
<name>E0SNZ0_IGNAA</name>
<feature type="domain" description="Transcription regulator AsnC/Lrp ligand binding" evidence="2">
    <location>
        <begin position="6"/>
        <end position="76"/>
    </location>
</feature>
<gene>
    <name evidence="3" type="ordered locus">Igag_1124</name>
</gene>
<dbReference type="BioCyc" id="IAGG583356:GHAH-1106-MONOMER"/>
<dbReference type="STRING" id="583356.Igag_1124"/>
<dbReference type="InterPro" id="IPR019887">
    <property type="entry name" value="Tscrpt_reg_AsnC/Lrp_C"/>
</dbReference>
<dbReference type="Proteomes" id="UP000001304">
    <property type="component" value="Chromosome"/>
</dbReference>
<dbReference type="SUPFAM" id="SSF54909">
    <property type="entry name" value="Dimeric alpha+beta barrel"/>
    <property type="match status" value="1"/>
</dbReference>
<protein>
    <submittedName>
        <fullName evidence="3">Transcriptional regulator, AsnC family</fullName>
    </submittedName>
</protein>
<evidence type="ECO:0000259" key="2">
    <source>
        <dbReference type="Pfam" id="PF01037"/>
    </source>
</evidence>
<accession>E0SNZ0</accession>
<evidence type="ECO:0000313" key="3">
    <source>
        <dbReference type="EMBL" id="ADM27936.1"/>
    </source>
</evidence>
<dbReference type="Gene3D" id="3.30.70.920">
    <property type="match status" value="1"/>
</dbReference>
<dbReference type="AlphaFoldDB" id="E0SNZ0"/>
<reference evidence="3 4" key="1">
    <citation type="journal article" date="2010" name="Stand. Genomic Sci.">
        <title>Complete genome sequence of Ignisphaera aggregans type strain (AQ1.S1).</title>
        <authorList>
            <person name="Goker M."/>
            <person name="Held B."/>
            <person name="Lapidus A."/>
            <person name="Nolan M."/>
            <person name="Spring S."/>
            <person name="Yasawong M."/>
            <person name="Lucas S."/>
            <person name="Glavina Del Rio T."/>
            <person name="Tice H."/>
            <person name="Cheng J.F."/>
            <person name="Goodwin L."/>
            <person name="Tapia R."/>
            <person name="Pitluck S."/>
            <person name="Liolios K."/>
            <person name="Ivanova N."/>
            <person name="Mavromatis K."/>
            <person name="Mikhailova N."/>
            <person name="Pati A."/>
            <person name="Chen A."/>
            <person name="Palaniappan K."/>
            <person name="Brambilla E."/>
            <person name="Land M."/>
            <person name="Hauser L."/>
            <person name="Chang Y.J."/>
            <person name="Jeffries C.D."/>
            <person name="Brettin T."/>
            <person name="Detter J.C."/>
            <person name="Han C."/>
            <person name="Rohde M."/>
            <person name="Sikorski J."/>
            <person name="Woyke T."/>
            <person name="Bristow J."/>
            <person name="Eisen J.A."/>
            <person name="Markowitz V."/>
            <person name="Hugenholtz P."/>
            <person name="Kyrpides N.C."/>
            <person name="Klenk H.P."/>
        </authorList>
    </citation>
    <scope>NUCLEOTIDE SEQUENCE [LARGE SCALE GENOMIC DNA]</scope>
    <source>
        <strain evidence="4">DSM 17230 / JCM 13409 / AQ1.S1</strain>
    </source>
</reference>
<dbReference type="EMBL" id="CP002098">
    <property type="protein sequence ID" value="ADM27936.1"/>
    <property type="molecule type" value="Genomic_DNA"/>
</dbReference>
<proteinExistence type="predicted"/>